<sequence length="681" mass="77983">MATRRRWYRARRGVITLSCSSAFLAIYLFFGPDPDRVAVLFNMEIKLEEALKLEKELGCEIPDLDPFAPEVTMFDKNLPKIKCFGTDWVKCYHSSCKVVDGIMETVNDIKCSYRDILYQTEENFTLGPVILSEDDGYELTASDHAEVSCNGIRMSDDKKLEWSGHVVGFRSTVKFSPPQPGREVPFNVMILAFDTMSRNEFIRRMTKSWKAITEELGATVMEGYNIVGDGTLASLFPILTGNSELELSDTHKRNHGENLDSYPFIFYKLQENGPRSVNESMCVLMVLRALLQDYMDHMHTHAAAHAEGGGGGGRRYQKRNLWYRTAFFEDRPNTGTFQFNGFRRQPTDHYLRAFSMADAAKNRSRQYCVGDTPQFRLMINVTEQFMELEGKRFIFTLISDITEDRTQDMDEDTAAMLRRFYHHGDDTLLVLLGAHGPRFPDTLHGKLEERLPLLALRLPTKLTDGRPDAITALRDNARVLTTPHDLHATILDVLGLKKHANPFKEQESDLYRGLTMLEWLPGNRSCHQAGIQPHLCACFSWQTVPFTDPLCYKASRALLKFINTLLAEVGSRCVPRTLLSTEWLFRRRTNSHLLSFPRAADENSFYMQLNADAAVHTENYKIRIIVGPGLAVFEASLTYALKEDRFYIRTSDISRSNTYGDEPDCIRDTHPHLSYYCYCRR</sequence>
<dbReference type="Proteomes" id="UP001064048">
    <property type="component" value="Chromosome 12"/>
</dbReference>
<accession>A0ACC0JW70</accession>
<proteinExistence type="predicted"/>
<name>A0ACC0JW70_CHOFU</name>
<gene>
    <name evidence="1" type="ORF">MSG28_007268</name>
</gene>
<reference evidence="1 2" key="1">
    <citation type="journal article" date="2022" name="Genome Biol. Evol.">
        <title>The Spruce Budworm Genome: Reconstructing the Evolutionary History of Antifreeze Proteins.</title>
        <authorList>
            <person name="Beliveau C."/>
            <person name="Gagne P."/>
            <person name="Picq S."/>
            <person name="Vernygora O."/>
            <person name="Keeling C.I."/>
            <person name="Pinkney K."/>
            <person name="Doucet D."/>
            <person name="Wen F."/>
            <person name="Johnston J.S."/>
            <person name="Maaroufi H."/>
            <person name="Boyle B."/>
            <person name="Laroche J."/>
            <person name="Dewar K."/>
            <person name="Juretic N."/>
            <person name="Blackburn G."/>
            <person name="Nisole A."/>
            <person name="Brunet B."/>
            <person name="Brandao M."/>
            <person name="Lumley L."/>
            <person name="Duan J."/>
            <person name="Quan G."/>
            <person name="Lucarotti C.J."/>
            <person name="Roe A.D."/>
            <person name="Sperling F.A.H."/>
            <person name="Levesque R.C."/>
            <person name="Cusson M."/>
        </authorList>
    </citation>
    <scope>NUCLEOTIDE SEQUENCE [LARGE SCALE GENOMIC DNA]</scope>
    <source>
        <strain evidence="1">Glfc:IPQL:Cfum</strain>
    </source>
</reference>
<protein>
    <submittedName>
        <fullName evidence="1">Uncharacterized protein</fullName>
    </submittedName>
</protein>
<comment type="caution">
    <text evidence="1">The sequence shown here is derived from an EMBL/GenBank/DDBJ whole genome shotgun (WGS) entry which is preliminary data.</text>
</comment>
<keyword evidence="2" id="KW-1185">Reference proteome</keyword>
<evidence type="ECO:0000313" key="1">
    <source>
        <dbReference type="EMBL" id="KAI8428456.1"/>
    </source>
</evidence>
<organism evidence="1 2">
    <name type="scientific">Choristoneura fumiferana</name>
    <name type="common">Spruce budworm moth</name>
    <name type="synonym">Archips fumiferana</name>
    <dbReference type="NCBI Taxonomy" id="7141"/>
    <lineage>
        <taxon>Eukaryota</taxon>
        <taxon>Metazoa</taxon>
        <taxon>Ecdysozoa</taxon>
        <taxon>Arthropoda</taxon>
        <taxon>Hexapoda</taxon>
        <taxon>Insecta</taxon>
        <taxon>Pterygota</taxon>
        <taxon>Neoptera</taxon>
        <taxon>Endopterygota</taxon>
        <taxon>Lepidoptera</taxon>
        <taxon>Glossata</taxon>
        <taxon>Ditrysia</taxon>
        <taxon>Tortricoidea</taxon>
        <taxon>Tortricidae</taxon>
        <taxon>Tortricinae</taxon>
        <taxon>Choristoneura</taxon>
    </lineage>
</organism>
<evidence type="ECO:0000313" key="2">
    <source>
        <dbReference type="Proteomes" id="UP001064048"/>
    </source>
</evidence>
<dbReference type="EMBL" id="CM046112">
    <property type="protein sequence ID" value="KAI8428456.1"/>
    <property type="molecule type" value="Genomic_DNA"/>
</dbReference>